<evidence type="ECO:0000256" key="1">
    <source>
        <dbReference type="SAM" id="Phobius"/>
    </source>
</evidence>
<accession>A0ABT2DHQ1</accession>
<feature type="transmembrane region" description="Helical" evidence="1">
    <location>
        <begin position="108"/>
        <end position="126"/>
    </location>
</feature>
<evidence type="ECO:0000313" key="2">
    <source>
        <dbReference type="EMBL" id="MCS0810379.1"/>
    </source>
</evidence>
<organism evidence="2 3">
    <name type="scientific">Massilia agilis</name>
    <dbReference type="NCBI Taxonomy" id="1811226"/>
    <lineage>
        <taxon>Bacteria</taxon>
        <taxon>Pseudomonadati</taxon>
        <taxon>Pseudomonadota</taxon>
        <taxon>Betaproteobacteria</taxon>
        <taxon>Burkholderiales</taxon>
        <taxon>Oxalobacteraceae</taxon>
        <taxon>Telluria group</taxon>
        <taxon>Massilia</taxon>
    </lineage>
</organism>
<dbReference type="RefSeq" id="WP_258824208.1">
    <property type="nucleotide sequence ID" value="NZ_JANUHB010000006.1"/>
</dbReference>
<keyword evidence="3" id="KW-1185">Reference proteome</keyword>
<feature type="transmembrane region" description="Helical" evidence="1">
    <location>
        <begin position="43"/>
        <end position="63"/>
    </location>
</feature>
<gene>
    <name evidence="2" type="ORF">NX774_20845</name>
</gene>
<evidence type="ECO:0000313" key="3">
    <source>
        <dbReference type="Proteomes" id="UP001206126"/>
    </source>
</evidence>
<feature type="transmembrane region" description="Helical" evidence="1">
    <location>
        <begin position="75"/>
        <end position="96"/>
    </location>
</feature>
<proteinExistence type="predicted"/>
<dbReference type="EMBL" id="JANUHB010000006">
    <property type="protein sequence ID" value="MCS0810379.1"/>
    <property type="molecule type" value="Genomic_DNA"/>
</dbReference>
<name>A0ABT2DHQ1_9BURK</name>
<reference evidence="2 3" key="1">
    <citation type="submission" date="2022-08" db="EMBL/GenBank/DDBJ databases">
        <title>Reclassification of Massilia species as members of the genera Telluria, Duganella, Pseudoduganella, Mokoshia gen. nov. and Zemynaea gen. nov. using orthogonal and non-orthogonal genome-based approaches.</title>
        <authorList>
            <person name="Bowman J.P."/>
        </authorList>
    </citation>
    <scope>NUCLEOTIDE SEQUENCE [LARGE SCALE GENOMIC DNA]</scope>
    <source>
        <strain evidence="2 3">JCM 31605</strain>
    </source>
</reference>
<protein>
    <submittedName>
        <fullName evidence="2">Uncharacterized protein</fullName>
    </submittedName>
</protein>
<comment type="caution">
    <text evidence="2">The sequence shown here is derived from an EMBL/GenBank/DDBJ whole genome shotgun (WGS) entry which is preliminary data.</text>
</comment>
<dbReference type="Proteomes" id="UP001206126">
    <property type="component" value="Unassembled WGS sequence"/>
</dbReference>
<keyword evidence="1" id="KW-1133">Transmembrane helix</keyword>
<sequence>MELFLEQLLQIVLEFVVEVFGEVLAEFGLRCTTEAFKREPTPWLAAIGYVILGALAGLVSVFLVPPLLAGMHLRLANLALTPVFAGAVMVLIGAWRRRREQVVVRLDSFAYGYLFALSMALVRFWLAKP</sequence>
<keyword evidence="1" id="KW-0812">Transmembrane</keyword>
<keyword evidence="1" id="KW-0472">Membrane</keyword>